<organism evidence="3 4">
    <name type="scientific">Lithohypha guttulata</name>
    <dbReference type="NCBI Taxonomy" id="1690604"/>
    <lineage>
        <taxon>Eukaryota</taxon>
        <taxon>Fungi</taxon>
        <taxon>Dikarya</taxon>
        <taxon>Ascomycota</taxon>
        <taxon>Pezizomycotina</taxon>
        <taxon>Eurotiomycetes</taxon>
        <taxon>Chaetothyriomycetidae</taxon>
        <taxon>Chaetothyriales</taxon>
        <taxon>Trichomeriaceae</taxon>
        <taxon>Lithohypha</taxon>
    </lineage>
</organism>
<keyword evidence="2" id="KW-0812">Transmembrane</keyword>
<feature type="region of interest" description="Disordered" evidence="1">
    <location>
        <begin position="627"/>
        <end position="666"/>
    </location>
</feature>
<feature type="transmembrane region" description="Helical" evidence="2">
    <location>
        <begin position="111"/>
        <end position="130"/>
    </location>
</feature>
<gene>
    <name evidence="3" type="ORF">LTR24_009509</name>
</gene>
<keyword evidence="2" id="KW-0472">Membrane</keyword>
<feature type="compositionally biased region" description="Basic and acidic residues" evidence="1">
    <location>
        <begin position="629"/>
        <end position="642"/>
    </location>
</feature>
<dbReference type="EMBL" id="JAVRRG010000212">
    <property type="protein sequence ID" value="KAK5077587.1"/>
    <property type="molecule type" value="Genomic_DNA"/>
</dbReference>
<evidence type="ECO:0000313" key="3">
    <source>
        <dbReference type="EMBL" id="KAK5077587.1"/>
    </source>
</evidence>
<name>A0ABR0JWT4_9EURO</name>
<protein>
    <submittedName>
        <fullName evidence="3">Uncharacterized protein</fullName>
    </submittedName>
</protein>
<dbReference type="Proteomes" id="UP001345013">
    <property type="component" value="Unassembled WGS sequence"/>
</dbReference>
<feature type="transmembrane region" description="Helical" evidence="2">
    <location>
        <begin position="546"/>
        <end position="568"/>
    </location>
</feature>
<comment type="caution">
    <text evidence="3">The sequence shown here is derived from an EMBL/GenBank/DDBJ whole genome shotgun (WGS) entry which is preliminary data.</text>
</comment>
<proteinExistence type="predicted"/>
<keyword evidence="4" id="KW-1185">Reference proteome</keyword>
<keyword evidence="2" id="KW-1133">Transmembrane helix</keyword>
<accession>A0ABR0JWT4</accession>
<feature type="transmembrane region" description="Helical" evidence="2">
    <location>
        <begin position="32"/>
        <end position="55"/>
    </location>
</feature>
<evidence type="ECO:0000256" key="1">
    <source>
        <dbReference type="SAM" id="MobiDB-lite"/>
    </source>
</evidence>
<reference evidence="3 4" key="1">
    <citation type="submission" date="2023-08" db="EMBL/GenBank/DDBJ databases">
        <title>Black Yeasts Isolated from many extreme environments.</title>
        <authorList>
            <person name="Coleine C."/>
            <person name="Stajich J.E."/>
            <person name="Selbmann L."/>
        </authorList>
    </citation>
    <scope>NUCLEOTIDE SEQUENCE [LARGE SCALE GENOMIC DNA]</scope>
    <source>
        <strain evidence="3 4">CCFEE 5885</strain>
    </source>
</reference>
<sequence length="666" mass="73448">MTYHVYIGPWINHSNGLVRGATITLNQREGGLLTAFLAAFVTIVGNELFKIICYISHQVRSTDTPQDGLYHQKQVILRSSPTPAGAVWLFLKQMLPWRKHAPQAFFRTLPWTLFGLLYIAAIGVATLFSSQISKMPGSSRLIDSNLSTCGTWTLDGNSPFISEAYSMKTTDDSLVAATYAKACYGDNKAPEVCGKFPVPSISWTSEANATCPFQSGMCQYGDTAAFEITSKMIDSHFDLGINAPPSMRVQIGKKTTCAPVRTAPEGTAPFFEMKNASNSIYGRDNDIVVEYFYGPILGASNETYWYNDHAKYDSIPYALSSVSSSAGVPPQPGAFVPVPAINTTDADFSLLFIAANSVWYQEPCSDPIFGAHQLNELSGVYYADYWVTPLGCTEQYRVCSPQSNACTPYMGLWQLDATLDTGDADRLGLNTVQQQTFHRLFTALQVSNVYYATFTRLGSALRASETLSGLNQRYLPPNQWHLEVASWFDTGLARLQQIAQEYATGPDVVPRGSFIASPDLTEPTDIIWAGMCHSQLINDASTTMSFSVLGIAILIGLGLIIVLLSLSLDTVVGWLQKKTGKGLHARMEWRLNDKLELQRLLYQEMRQGHWDDTKSVPVTAMGDKLSSVAERERNRLETERSASDSGVGMEMVQQALIPKRESTTPR</sequence>
<evidence type="ECO:0000313" key="4">
    <source>
        <dbReference type="Proteomes" id="UP001345013"/>
    </source>
</evidence>
<evidence type="ECO:0000256" key="2">
    <source>
        <dbReference type="SAM" id="Phobius"/>
    </source>
</evidence>